<evidence type="ECO:0000256" key="2">
    <source>
        <dbReference type="SAM" id="SignalP"/>
    </source>
</evidence>
<feature type="compositionally biased region" description="Low complexity" evidence="1">
    <location>
        <begin position="79"/>
        <end position="92"/>
    </location>
</feature>
<organism evidence="3 4">
    <name type="scientific">Ottowia thiooxydans</name>
    <dbReference type="NCBI Taxonomy" id="219182"/>
    <lineage>
        <taxon>Bacteria</taxon>
        <taxon>Pseudomonadati</taxon>
        <taxon>Pseudomonadota</taxon>
        <taxon>Betaproteobacteria</taxon>
        <taxon>Burkholderiales</taxon>
        <taxon>Comamonadaceae</taxon>
        <taxon>Ottowia</taxon>
    </lineage>
</organism>
<feature type="signal peptide" evidence="2">
    <location>
        <begin position="1"/>
        <end position="25"/>
    </location>
</feature>
<evidence type="ECO:0000256" key="1">
    <source>
        <dbReference type="SAM" id="MobiDB-lite"/>
    </source>
</evidence>
<name>A0ABV2QGV7_9BURK</name>
<feature type="chain" id="PRO_5045256827" evidence="2">
    <location>
        <begin position="26"/>
        <end position="106"/>
    </location>
</feature>
<proteinExistence type="predicted"/>
<feature type="region of interest" description="Disordered" evidence="1">
    <location>
        <begin position="52"/>
        <end position="106"/>
    </location>
</feature>
<gene>
    <name evidence="3" type="ORF">ABIE13_005409</name>
</gene>
<dbReference type="EMBL" id="JBEPSH010000015">
    <property type="protein sequence ID" value="MET4580269.1"/>
    <property type="molecule type" value="Genomic_DNA"/>
</dbReference>
<comment type="caution">
    <text evidence="3">The sequence shown here is derived from an EMBL/GenBank/DDBJ whole genome shotgun (WGS) entry which is preliminary data.</text>
</comment>
<keyword evidence="4" id="KW-1185">Reference proteome</keyword>
<evidence type="ECO:0000313" key="4">
    <source>
        <dbReference type="Proteomes" id="UP001549320"/>
    </source>
</evidence>
<keyword evidence="2" id="KW-0732">Signal</keyword>
<sequence length="106" mass="11337">MNGLKKRHGAFMAMVILAVPIGVFAQDQAPKLASEVGVPDMVDGRPLLNRVKIADGAPNERPRLASEQDLPTAQSRVQASEAARRGAGASTERIPLASEIDLPRRN</sequence>
<evidence type="ECO:0000313" key="3">
    <source>
        <dbReference type="EMBL" id="MET4580269.1"/>
    </source>
</evidence>
<reference evidence="3 4" key="1">
    <citation type="submission" date="2024-06" db="EMBL/GenBank/DDBJ databases">
        <title>Sorghum-associated microbial communities from plants grown in Nebraska, USA.</title>
        <authorList>
            <person name="Schachtman D."/>
        </authorList>
    </citation>
    <scope>NUCLEOTIDE SEQUENCE [LARGE SCALE GENOMIC DNA]</scope>
    <source>
        <strain evidence="3 4">2709</strain>
    </source>
</reference>
<dbReference type="Proteomes" id="UP001549320">
    <property type="component" value="Unassembled WGS sequence"/>
</dbReference>
<protein>
    <submittedName>
        <fullName evidence="3">Uncharacterized protein</fullName>
    </submittedName>
</protein>
<accession>A0ABV2QGV7</accession>
<feature type="compositionally biased region" description="Polar residues" evidence="1">
    <location>
        <begin position="69"/>
        <end position="78"/>
    </location>
</feature>